<protein>
    <submittedName>
        <fullName evidence="2">Nicotinamide riboside kinase</fullName>
    </submittedName>
</protein>
<feature type="domain" description="Phosphoribulokinase/uridine kinase" evidence="1">
    <location>
        <begin position="4"/>
        <end position="142"/>
    </location>
</feature>
<keyword evidence="2" id="KW-0418">Kinase</keyword>
<evidence type="ECO:0000313" key="3">
    <source>
        <dbReference type="Proteomes" id="UP000837801"/>
    </source>
</evidence>
<dbReference type="Pfam" id="PF00485">
    <property type="entry name" value="PRK"/>
    <property type="match status" value="1"/>
</dbReference>
<dbReference type="GO" id="GO:0005524">
    <property type="term" value="F:ATP binding"/>
    <property type="evidence" value="ECO:0007669"/>
    <property type="project" value="InterPro"/>
</dbReference>
<proteinExistence type="predicted"/>
<name>A0A9P0VW17_9ASCO</name>
<dbReference type="PRINTS" id="PR00988">
    <property type="entry name" value="URIDINKINASE"/>
</dbReference>
<accession>A0A9P0VW17</accession>
<dbReference type="InterPro" id="IPR006083">
    <property type="entry name" value="PRK/URK"/>
</dbReference>
<dbReference type="EMBL" id="CAKXYY010000001">
    <property type="protein sequence ID" value="CAH2350441.1"/>
    <property type="molecule type" value="Genomic_DNA"/>
</dbReference>
<evidence type="ECO:0000313" key="2">
    <source>
        <dbReference type="EMBL" id="CAH2350441.1"/>
    </source>
</evidence>
<reference evidence="2" key="1">
    <citation type="submission" date="2022-03" db="EMBL/GenBank/DDBJ databases">
        <authorList>
            <person name="Legras J.-L."/>
            <person name="Devillers H."/>
            <person name="Grondin C."/>
        </authorList>
    </citation>
    <scope>NUCLEOTIDE SEQUENCE</scope>
    <source>
        <strain evidence="2">CLIB 1423</strain>
    </source>
</reference>
<dbReference type="GO" id="GO:0016301">
    <property type="term" value="F:kinase activity"/>
    <property type="evidence" value="ECO:0007669"/>
    <property type="project" value="UniProtKB-KW"/>
</dbReference>
<dbReference type="CDD" id="cd02024">
    <property type="entry name" value="NRK1"/>
    <property type="match status" value="1"/>
</dbReference>
<keyword evidence="3" id="KW-1185">Reference proteome</keyword>
<keyword evidence="2" id="KW-0808">Transferase</keyword>
<dbReference type="SUPFAM" id="SSF52540">
    <property type="entry name" value="P-loop containing nucleoside triphosphate hydrolases"/>
    <property type="match status" value="1"/>
</dbReference>
<gene>
    <name evidence="2" type="ORF">CLIB1423_01S10176</name>
</gene>
<dbReference type="PANTHER" id="PTHR10285">
    <property type="entry name" value="URIDINE KINASE"/>
    <property type="match status" value="1"/>
</dbReference>
<comment type="caution">
    <text evidence="2">The sequence shown here is derived from an EMBL/GenBank/DDBJ whole genome shotgun (WGS) entry which is preliminary data.</text>
</comment>
<dbReference type="Proteomes" id="UP000837801">
    <property type="component" value="Unassembled WGS sequence"/>
</dbReference>
<dbReference type="Gene3D" id="3.40.50.300">
    <property type="entry name" value="P-loop containing nucleotide triphosphate hydrolases"/>
    <property type="match status" value="1"/>
</dbReference>
<dbReference type="AlphaFoldDB" id="A0A9P0VW17"/>
<organism evidence="2 3">
    <name type="scientific">[Candida] railenensis</name>
    <dbReference type="NCBI Taxonomy" id="45579"/>
    <lineage>
        <taxon>Eukaryota</taxon>
        <taxon>Fungi</taxon>
        <taxon>Dikarya</taxon>
        <taxon>Ascomycota</taxon>
        <taxon>Saccharomycotina</taxon>
        <taxon>Pichiomycetes</taxon>
        <taxon>Debaryomycetaceae</taxon>
        <taxon>Kurtzmaniella</taxon>
    </lineage>
</organism>
<evidence type="ECO:0000259" key="1">
    <source>
        <dbReference type="Pfam" id="PF00485"/>
    </source>
</evidence>
<dbReference type="InterPro" id="IPR027417">
    <property type="entry name" value="P-loop_NTPase"/>
</dbReference>
<sequence length="226" mass="26398">MKLVAISGPSSSGKTTVASALHKLFKNSLLIHLDDFYLPDDQIPIDPVKKTENWDCPEAVNFEKFIKCIKDLKSNGTIEERPTYEGEVELKLTEDELATFEQEVSQYSEEQIVFVEGFMLFHDPDIIKLFDINLFFYASYETLKNRRESRQGYNTIAGFWVDPPNYFSNIVWPEFEKNHKYLFNNEDVNDTLTKYALDDLNIQPFKNENDSKLKDLIQWSLDQIIN</sequence>
<dbReference type="OrthoDB" id="10041966at2759"/>